<dbReference type="Proteomes" id="UP001557470">
    <property type="component" value="Unassembled WGS sequence"/>
</dbReference>
<feature type="domain" description="Myb-like" evidence="2">
    <location>
        <begin position="40"/>
        <end position="112"/>
    </location>
</feature>
<dbReference type="EMBL" id="JAGEUA010000007">
    <property type="protein sequence ID" value="KAL0969847.1"/>
    <property type="molecule type" value="Genomic_DNA"/>
</dbReference>
<dbReference type="InterPro" id="IPR028002">
    <property type="entry name" value="Myb_DNA-bind_5"/>
</dbReference>
<gene>
    <name evidence="3" type="ORF">UPYG_G00233160</name>
</gene>
<keyword evidence="4" id="KW-1185">Reference proteome</keyword>
<evidence type="ECO:0000313" key="3">
    <source>
        <dbReference type="EMBL" id="KAL0969847.1"/>
    </source>
</evidence>
<sequence length="280" mass="31660">MASMETNCQTLELNVVKKEEEEEVKICEYEYDSQGEKKTRTAYFTPVELEILMTAYAAYEPTFKRKSNTMAAAKERELAWQKIAERVNACNPTGTKRTWQQLKMKYKNILQTANRKKADARRTGGGPPTLSEAEEMALSHKSRRPITEGISGVTSSDPTSPQDTSAHSRVTDAVITLEPSVMTDVHADDDDDEDTLSATIKREHAERPIESKAGNYKEEGPSTSTAQLASLPVKQLYKVYLEKQIQKCDLEMDHIRLQTQKTKMELQLLEHQMEGIKNTP</sequence>
<dbReference type="SMART" id="SM00717">
    <property type="entry name" value="SANT"/>
    <property type="match status" value="1"/>
</dbReference>
<evidence type="ECO:0000259" key="2">
    <source>
        <dbReference type="SMART" id="SM00717"/>
    </source>
</evidence>
<name>A0ABD0X1Q3_UMBPY</name>
<feature type="region of interest" description="Disordered" evidence="1">
    <location>
        <begin position="200"/>
        <end position="225"/>
    </location>
</feature>
<feature type="compositionally biased region" description="Low complexity" evidence="1">
    <location>
        <begin position="154"/>
        <end position="165"/>
    </location>
</feature>
<dbReference type="PANTHER" id="PTHR23098">
    <property type="entry name" value="AGAP001331-PA-RELATED"/>
    <property type="match status" value="1"/>
</dbReference>
<comment type="caution">
    <text evidence="3">The sequence shown here is derived from an EMBL/GenBank/DDBJ whole genome shotgun (WGS) entry which is preliminary data.</text>
</comment>
<dbReference type="Pfam" id="PF13873">
    <property type="entry name" value="Myb_DNA-bind_5"/>
    <property type="match status" value="1"/>
</dbReference>
<evidence type="ECO:0000313" key="4">
    <source>
        <dbReference type="Proteomes" id="UP001557470"/>
    </source>
</evidence>
<feature type="compositionally biased region" description="Basic and acidic residues" evidence="1">
    <location>
        <begin position="200"/>
        <end position="220"/>
    </location>
</feature>
<proteinExistence type="predicted"/>
<dbReference type="PANTHER" id="PTHR23098:SF23">
    <property type="entry name" value="MYB-RELATED TRANSCRIPTION FACTOR, PARTNER OF PROFILIN-LIKE ISOFORM X2-RELATED"/>
    <property type="match status" value="1"/>
</dbReference>
<protein>
    <recommendedName>
        <fullName evidence="2">Myb-like domain-containing protein</fullName>
    </recommendedName>
</protein>
<accession>A0ABD0X1Q3</accession>
<feature type="region of interest" description="Disordered" evidence="1">
    <location>
        <begin position="113"/>
        <end position="173"/>
    </location>
</feature>
<dbReference type="AlphaFoldDB" id="A0ABD0X1Q3"/>
<dbReference type="InterPro" id="IPR001005">
    <property type="entry name" value="SANT/Myb"/>
</dbReference>
<organism evidence="3 4">
    <name type="scientific">Umbra pygmaea</name>
    <name type="common">Eastern mudminnow</name>
    <dbReference type="NCBI Taxonomy" id="75934"/>
    <lineage>
        <taxon>Eukaryota</taxon>
        <taxon>Metazoa</taxon>
        <taxon>Chordata</taxon>
        <taxon>Craniata</taxon>
        <taxon>Vertebrata</taxon>
        <taxon>Euteleostomi</taxon>
        <taxon>Actinopterygii</taxon>
        <taxon>Neopterygii</taxon>
        <taxon>Teleostei</taxon>
        <taxon>Protacanthopterygii</taxon>
        <taxon>Esociformes</taxon>
        <taxon>Umbridae</taxon>
        <taxon>Umbra</taxon>
    </lineage>
</organism>
<reference evidence="3 4" key="1">
    <citation type="submission" date="2024-06" db="EMBL/GenBank/DDBJ databases">
        <authorList>
            <person name="Pan Q."/>
            <person name="Wen M."/>
            <person name="Jouanno E."/>
            <person name="Zahm M."/>
            <person name="Klopp C."/>
            <person name="Cabau C."/>
            <person name="Louis A."/>
            <person name="Berthelot C."/>
            <person name="Parey E."/>
            <person name="Roest Crollius H."/>
            <person name="Montfort J."/>
            <person name="Robinson-Rechavi M."/>
            <person name="Bouchez O."/>
            <person name="Lampietro C."/>
            <person name="Lopez Roques C."/>
            <person name="Donnadieu C."/>
            <person name="Postlethwait J."/>
            <person name="Bobe J."/>
            <person name="Verreycken H."/>
            <person name="Guiguen Y."/>
        </authorList>
    </citation>
    <scope>NUCLEOTIDE SEQUENCE [LARGE SCALE GENOMIC DNA]</scope>
    <source>
        <strain evidence="3">Up_M1</strain>
        <tissue evidence="3">Testis</tissue>
    </source>
</reference>
<evidence type="ECO:0000256" key="1">
    <source>
        <dbReference type="SAM" id="MobiDB-lite"/>
    </source>
</evidence>